<dbReference type="KEGG" id="llo:LLO_4063"/>
<dbReference type="STRING" id="661367.LLO_4063"/>
<dbReference type="EMBL" id="FN650140">
    <property type="protein sequence ID" value="CBJ12782.1"/>
    <property type="molecule type" value="Genomic_DNA"/>
</dbReference>
<organism evidence="1 2">
    <name type="scientific">Legionella longbeachae serogroup 1 (strain NSW150)</name>
    <dbReference type="NCBI Taxonomy" id="661367"/>
    <lineage>
        <taxon>Bacteria</taxon>
        <taxon>Pseudomonadati</taxon>
        <taxon>Pseudomonadota</taxon>
        <taxon>Gammaproteobacteria</taxon>
        <taxon>Legionellales</taxon>
        <taxon>Legionellaceae</taxon>
        <taxon>Legionella</taxon>
    </lineage>
</organism>
<keyword evidence="2" id="KW-1185">Reference proteome</keyword>
<sequence length="58" mass="7018">MWLMVIFLEFTRNTLNHINNFNYFDFMLKIQSLIEMPSFYCPAKTRSSSLTQYFAPKK</sequence>
<proteinExistence type="predicted"/>
<reference evidence="1 2" key="1">
    <citation type="journal article" date="2010" name="PLoS Genet.">
        <title>Analysis of the Legionella longbeachae genome and transcriptome uncovers unique strategies to cause Legionnaires' disease.</title>
        <authorList>
            <person name="Cazalet C."/>
            <person name="Gomez-Valero L."/>
            <person name="Rusniok C."/>
            <person name="Lomma M."/>
            <person name="Dervins-Ravault D."/>
            <person name="Newton H."/>
            <person name="Sansom F."/>
            <person name="Jarraud S."/>
            <person name="Zidane N."/>
            <person name="Ma L."/>
            <person name="Bouchier C."/>
            <person name="Etienne J."/>
            <person name="Hartland E."/>
            <person name="Buchrieser C."/>
        </authorList>
    </citation>
    <scope>NUCLEOTIDE SEQUENCE [LARGE SCALE GENOMIC DNA]</scope>
    <source>
        <strain evidence="1 2">NSW150</strain>
    </source>
</reference>
<dbReference type="AlphaFoldDB" id="D3HK21"/>
<name>D3HK21_LEGLN</name>
<accession>D3HK21</accession>
<evidence type="ECO:0000313" key="2">
    <source>
        <dbReference type="Proteomes" id="UP000001060"/>
    </source>
</evidence>
<evidence type="ECO:0000313" key="1">
    <source>
        <dbReference type="EMBL" id="CBJ12782.1"/>
    </source>
</evidence>
<gene>
    <name evidence="1" type="ordered locus">LLO_4063</name>
</gene>
<protein>
    <submittedName>
        <fullName evidence="1">Uncharacterized protein</fullName>
    </submittedName>
</protein>
<dbReference type="Proteomes" id="UP000001060">
    <property type="component" value="Chromosome"/>
</dbReference>
<dbReference type="HOGENOM" id="CLU_2973928_0_0_6"/>